<proteinExistence type="predicted"/>
<dbReference type="PANTHER" id="PTHR11937">
    <property type="entry name" value="ACTIN"/>
    <property type="match status" value="1"/>
</dbReference>
<dbReference type="Proteomes" id="UP000694843">
    <property type="component" value="Unplaced"/>
</dbReference>
<dbReference type="Pfam" id="PF00022">
    <property type="entry name" value="Actin"/>
    <property type="match status" value="1"/>
</dbReference>
<dbReference type="OMA" id="MRIDTET"/>
<dbReference type="Gene3D" id="3.90.640.10">
    <property type="entry name" value="Actin, Chain A, domain 4"/>
    <property type="match status" value="1"/>
</dbReference>
<dbReference type="InterPro" id="IPR043129">
    <property type="entry name" value="ATPase_NBD"/>
</dbReference>
<dbReference type="KEGG" id="hazt:108676263"/>
<dbReference type="AlphaFoldDB" id="A0A8B7P429"/>
<reference evidence="2" key="1">
    <citation type="submission" date="2025-08" db="UniProtKB">
        <authorList>
            <consortium name="RefSeq"/>
        </authorList>
    </citation>
    <scope>IDENTIFICATION</scope>
    <source>
        <tissue evidence="2">Whole organism</tissue>
    </source>
</reference>
<dbReference type="RefSeq" id="XP_018019806.1">
    <property type="nucleotide sequence ID" value="XM_018164317.2"/>
</dbReference>
<dbReference type="OrthoDB" id="337660at2759"/>
<dbReference type="InterPro" id="IPR004000">
    <property type="entry name" value="Actin"/>
</dbReference>
<dbReference type="GeneID" id="108676263"/>
<gene>
    <name evidence="2" type="primary">LOC108676263</name>
</gene>
<accession>A0A8B7P429</accession>
<sequence>MNGESASSIFQFSNKQSRVLENACYCALHYNTEKARCTSNPEAFEKSVPLREFFPGPTPAPYESVELDFGRFQATEGLFNPDAWGLDHPGLHKLVHKAILECSMDIRKEMSRSIFLAGGVTQLPGLADRLTAELDNLTPPAIRPKVHVSPYRYHAAFIGACTLAESPAFTQSLVTKENWMKNGNAALRKWTL</sequence>
<dbReference type="SUPFAM" id="SSF53067">
    <property type="entry name" value="Actin-like ATPase domain"/>
    <property type="match status" value="1"/>
</dbReference>
<evidence type="ECO:0000313" key="2">
    <source>
        <dbReference type="RefSeq" id="XP_018019806.1"/>
    </source>
</evidence>
<protein>
    <submittedName>
        <fullName evidence="2">Actin, alpha skeletal muscle</fullName>
    </submittedName>
</protein>
<dbReference type="CDD" id="cd10169">
    <property type="entry name" value="ASKHA_NBD_actin-like"/>
    <property type="match status" value="1"/>
</dbReference>
<dbReference type="Gene3D" id="3.30.420.40">
    <property type="match status" value="1"/>
</dbReference>
<organism evidence="1 2">
    <name type="scientific">Hyalella azteca</name>
    <name type="common">Amphipod</name>
    <dbReference type="NCBI Taxonomy" id="294128"/>
    <lineage>
        <taxon>Eukaryota</taxon>
        <taxon>Metazoa</taxon>
        <taxon>Ecdysozoa</taxon>
        <taxon>Arthropoda</taxon>
        <taxon>Crustacea</taxon>
        <taxon>Multicrustacea</taxon>
        <taxon>Malacostraca</taxon>
        <taxon>Eumalacostraca</taxon>
        <taxon>Peracarida</taxon>
        <taxon>Amphipoda</taxon>
        <taxon>Senticaudata</taxon>
        <taxon>Talitrida</taxon>
        <taxon>Talitroidea</taxon>
        <taxon>Hyalellidae</taxon>
        <taxon>Hyalella</taxon>
    </lineage>
</organism>
<name>A0A8B7P429_HYAAZ</name>
<evidence type="ECO:0000313" key="1">
    <source>
        <dbReference type="Proteomes" id="UP000694843"/>
    </source>
</evidence>
<keyword evidence="1" id="KW-1185">Reference proteome</keyword>